<gene>
    <name evidence="1" type="ORF">rsdtw13_06470</name>
</gene>
<keyword evidence="2" id="KW-1185">Reference proteome</keyword>
<dbReference type="EMBL" id="BROD01000001">
    <property type="protein sequence ID" value="GKX65389.1"/>
    <property type="molecule type" value="Genomic_DNA"/>
</dbReference>
<sequence>MENKEFGFSEKEIKRRKKNKYVIMVMLPIIMLLTMVVVNMNQDGNIDFTDFTDLAFVSIFVGVFVEAEMLILIKVIFSRLRKLKLIITEEGFIRTAKGKEEKVLFSDIIKVNTKYYTDGDICFIKIKHRHGVISINGFDSLEDILNTIKQNLPESTVVEEKKYKINWNNPIILIVWMLIAAFIVLAIAEGSSIAYSILSFIFMVSIALVALFFKPISKSSGIRFRKFEIIIGVLIIILEILKVSF</sequence>
<comment type="caution">
    <text evidence="1">The sequence shown here is derived from an EMBL/GenBank/DDBJ whole genome shotgun (WGS) entry which is preliminary data.</text>
</comment>
<protein>
    <submittedName>
        <fullName evidence="1">Uncharacterized protein</fullName>
    </submittedName>
</protein>
<reference evidence="1" key="1">
    <citation type="journal article" date="2025" name="Int. J. Syst. Evol. Microbiol.">
        <title>Inconstantimicrobium mannanitabidum sp. nov., a novel member of the family Clostridiaceae isolated from anoxic soil under the treatment of reductive soil disinfestation.</title>
        <authorList>
            <person name="Ueki A."/>
            <person name="Tonouchi A."/>
            <person name="Honma S."/>
            <person name="Kaku N."/>
            <person name="Ueki K."/>
        </authorList>
    </citation>
    <scope>NUCLEOTIDE SEQUENCE</scope>
    <source>
        <strain evidence="1">TW13</strain>
    </source>
</reference>
<accession>A0ACB5R8N4</accession>
<name>A0ACB5R8N4_9CLOT</name>
<evidence type="ECO:0000313" key="2">
    <source>
        <dbReference type="Proteomes" id="UP001058074"/>
    </source>
</evidence>
<dbReference type="Proteomes" id="UP001058074">
    <property type="component" value="Unassembled WGS sequence"/>
</dbReference>
<organism evidence="1 2">
    <name type="scientific">Inconstantimicrobium mannanitabidum</name>
    <dbReference type="NCBI Taxonomy" id="1604901"/>
    <lineage>
        <taxon>Bacteria</taxon>
        <taxon>Bacillati</taxon>
        <taxon>Bacillota</taxon>
        <taxon>Clostridia</taxon>
        <taxon>Eubacteriales</taxon>
        <taxon>Clostridiaceae</taxon>
        <taxon>Inconstantimicrobium</taxon>
    </lineage>
</organism>
<evidence type="ECO:0000313" key="1">
    <source>
        <dbReference type="EMBL" id="GKX65389.1"/>
    </source>
</evidence>
<proteinExistence type="predicted"/>